<comment type="catalytic activity">
    <reaction evidence="1">
        <text>S-ubiquitinyl-[E2 ubiquitin-conjugating enzyme]-L-cysteine + [acceptor protein]-L-lysine = [E2 ubiquitin-conjugating enzyme]-L-cysteine + N(6)-ubiquitinyl-[acceptor protein]-L-lysine.</text>
        <dbReference type="EC" id="2.3.2.27"/>
    </reaction>
</comment>
<evidence type="ECO:0000256" key="4">
    <source>
        <dbReference type="ARBA" id="ARBA00022679"/>
    </source>
</evidence>
<feature type="chain" id="PRO_5007840879" description="RING-type E3 ubiquitin transferase" evidence="15">
    <location>
        <begin position="19"/>
        <end position="575"/>
    </location>
</feature>
<evidence type="ECO:0000256" key="13">
    <source>
        <dbReference type="SAM" id="MobiDB-lite"/>
    </source>
</evidence>
<dbReference type="VEuPathDB" id="FungiDB:PHYBLDRAFT_185889"/>
<organism evidence="17 18">
    <name type="scientific">Phycomyces blakesleeanus (strain ATCC 8743b / DSM 1359 / FGSC 10004 / NBRC 33097 / NRRL 1555)</name>
    <dbReference type="NCBI Taxonomy" id="763407"/>
    <lineage>
        <taxon>Eukaryota</taxon>
        <taxon>Fungi</taxon>
        <taxon>Fungi incertae sedis</taxon>
        <taxon>Mucoromycota</taxon>
        <taxon>Mucoromycotina</taxon>
        <taxon>Mucoromycetes</taxon>
        <taxon>Mucorales</taxon>
        <taxon>Phycomycetaceae</taxon>
        <taxon>Phycomyces</taxon>
    </lineage>
</organism>
<dbReference type="GeneID" id="29000070"/>
<comment type="subcellular location">
    <subcellularLocation>
        <location evidence="2">Membrane</location>
        <topology evidence="2">Multi-pass membrane protein</topology>
    </subcellularLocation>
</comment>
<name>A0A162XWY1_PHYB8</name>
<keyword evidence="18" id="KW-1185">Reference proteome</keyword>
<proteinExistence type="predicted"/>
<evidence type="ECO:0000256" key="3">
    <source>
        <dbReference type="ARBA" id="ARBA00012483"/>
    </source>
</evidence>
<accession>A0A162XWY1</accession>
<feature type="compositionally biased region" description="Polar residues" evidence="13">
    <location>
        <begin position="271"/>
        <end position="284"/>
    </location>
</feature>
<dbReference type="PROSITE" id="PS50089">
    <property type="entry name" value="ZF_RING_2"/>
    <property type="match status" value="1"/>
</dbReference>
<gene>
    <name evidence="17" type="ORF">PHYBLDRAFT_185889</name>
</gene>
<evidence type="ECO:0000256" key="1">
    <source>
        <dbReference type="ARBA" id="ARBA00000900"/>
    </source>
</evidence>
<feature type="region of interest" description="Disordered" evidence="13">
    <location>
        <begin position="532"/>
        <end position="575"/>
    </location>
</feature>
<keyword evidence="7 12" id="KW-0863">Zinc-finger</keyword>
<keyword evidence="11 14" id="KW-0472">Membrane</keyword>
<evidence type="ECO:0000256" key="6">
    <source>
        <dbReference type="ARBA" id="ARBA00022723"/>
    </source>
</evidence>
<dbReference type="Gene3D" id="3.30.40.10">
    <property type="entry name" value="Zinc/RING finger domain, C3HC4 (zinc finger)"/>
    <property type="match status" value="1"/>
</dbReference>
<evidence type="ECO:0000256" key="10">
    <source>
        <dbReference type="ARBA" id="ARBA00022989"/>
    </source>
</evidence>
<evidence type="ECO:0000256" key="8">
    <source>
        <dbReference type="ARBA" id="ARBA00022786"/>
    </source>
</evidence>
<dbReference type="Proteomes" id="UP000077315">
    <property type="component" value="Unassembled WGS sequence"/>
</dbReference>
<dbReference type="GO" id="GO:0006511">
    <property type="term" value="P:ubiquitin-dependent protein catabolic process"/>
    <property type="evidence" value="ECO:0007669"/>
    <property type="project" value="TreeGrafter"/>
</dbReference>
<evidence type="ECO:0000256" key="12">
    <source>
        <dbReference type="PROSITE-ProRule" id="PRU00175"/>
    </source>
</evidence>
<dbReference type="CDD" id="cd00538">
    <property type="entry name" value="PA"/>
    <property type="match status" value="1"/>
</dbReference>
<evidence type="ECO:0000256" key="5">
    <source>
        <dbReference type="ARBA" id="ARBA00022692"/>
    </source>
</evidence>
<dbReference type="STRING" id="763407.A0A162XWY1"/>
<evidence type="ECO:0000256" key="14">
    <source>
        <dbReference type="SAM" id="Phobius"/>
    </source>
</evidence>
<dbReference type="CDD" id="cd16454">
    <property type="entry name" value="RING-H2_PA-TM-RING"/>
    <property type="match status" value="1"/>
</dbReference>
<keyword evidence="8" id="KW-0833">Ubl conjugation pathway</keyword>
<evidence type="ECO:0000259" key="16">
    <source>
        <dbReference type="PROSITE" id="PS50089"/>
    </source>
</evidence>
<feature type="compositionally biased region" description="Basic and acidic residues" evidence="13">
    <location>
        <begin position="352"/>
        <end position="382"/>
    </location>
</feature>
<feature type="region of interest" description="Disordered" evidence="13">
    <location>
        <begin position="320"/>
        <end position="382"/>
    </location>
</feature>
<feature type="compositionally biased region" description="Polar residues" evidence="13">
    <location>
        <begin position="553"/>
        <end position="565"/>
    </location>
</feature>
<dbReference type="OrthoDB" id="8062037at2759"/>
<dbReference type="EMBL" id="KV440975">
    <property type="protein sequence ID" value="OAD76985.1"/>
    <property type="molecule type" value="Genomic_DNA"/>
</dbReference>
<dbReference type="AlphaFoldDB" id="A0A162XWY1"/>
<feature type="domain" description="RING-type" evidence="16">
    <location>
        <begin position="389"/>
        <end position="431"/>
    </location>
</feature>
<protein>
    <recommendedName>
        <fullName evidence="3">RING-type E3 ubiquitin transferase</fullName>
        <ecNumber evidence="3">2.3.2.27</ecNumber>
    </recommendedName>
</protein>
<keyword evidence="15" id="KW-0732">Signal</keyword>
<dbReference type="Pfam" id="PF13639">
    <property type="entry name" value="zf-RING_2"/>
    <property type="match status" value="1"/>
</dbReference>
<dbReference type="SUPFAM" id="SSF52025">
    <property type="entry name" value="PA domain"/>
    <property type="match status" value="1"/>
</dbReference>
<dbReference type="GO" id="GO:0016567">
    <property type="term" value="P:protein ubiquitination"/>
    <property type="evidence" value="ECO:0007669"/>
    <property type="project" value="TreeGrafter"/>
</dbReference>
<dbReference type="SMART" id="SM00184">
    <property type="entry name" value="RING"/>
    <property type="match status" value="1"/>
</dbReference>
<dbReference type="PANTHER" id="PTHR45977:SF4">
    <property type="entry name" value="RING-TYPE DOMAIN-CONTAINING PROTEIN"/>
    <property type="match status" value="1"/>
</dbReference>
<dbReference type="EC" id="2.3.2.27" evidence="3"/>
<evidence type="ECO:0000256" key="9">
    <source>
        <dbReference type="ARBA" id="ARBA00022833"/>
    </source>
</evidence>
<evidence type="ECO:0000256" key="2">
    <source>
        <dbReference type="ARBA" id="ARBA00004141"/>
    </source>
</evidence>
<dbReference type="InterPro" id="IPR001841">
    <property type="entry name" value="Znf_RING"/>
</dbReference>
<dbReference type="GO" id="GO:0061630">
    <property type="term" value="F:ubiquitin protein ligase activity"/>
    <property type="evidence" value="ECO:0007669"/>
    <property type="project" value="UniProtKB-EC"/>
</dbReference>
<dbReference type="SUPFAM" id="SSF57850">
    <property type="entry name" value="RING/U-box"/>
    <property type="match status" value="1"/>
</dbReference>
<keyword evidence="6" id="KW-0479">Metal-binding</keyword>
<keyword evidence="9" id="KW-0862">Zinc</keyword>
<evidence type="ECO:0000256" key="7">
    <source>
        <dbReference type="ARBA" id="ARBA00022771"/>
    </source>
</evidence>
<dbReference type="Pfam" id="PF02225">
    <property type="entry name" value="PA"/>
    <property type="match status" value="1"/>
</dbReference>
<dbReference type="PANTHER" id="PTHR45977">
    <property type="entry name" value="TARGET OF ERK KINASE MPK-1"/>
    <property type="match status" value="1"/>
</dbReference>
<evidence type="ECO:0000256" key="11">
    <source>
        <dbReference type="ARBA" id="ARBA00023136"/>
    </source>
</evidence>
<dbReference type="Gene3D" id="3.50.30.30">
    <property type="match status" value="1"/>
</dbReference>
<evidence type="ECO:0000313" key="17">
    <source>
        <dbReference type="EMBL" id="OAD76985.1"/>
    </source>
</evidence>
<dbReference type="GO" id="GO:0008270">
    <property type="term" value="F:zinc ion binding"/>
    <property type="evidence" value="ECO:0007669"/>
    <property type="project" value="UniProtKB-KW"/>
</dbReference>
<sequence>MIIIRLLLLSLCFTCVHCGLFSSSNPYISATTAVLYSNSSTIEPLESSFGTLNFKQNIVPNYNLTIPNGNGLEGVLYNAGLMCNSNDTNQPSLLQTQPKIALVLRGNCTFAEKAALVQANGASAMILYDNIPFEKDPYAGIMSIPVANLHITVYYVDIDVGLELLQKLQQVGPVLVGSDGVSSERVIKVVLYPSIGGFPSAWEFTLIVVVALLALSFLTSVGMHWHLWRLRRRQRALFEAGLLTIQPNQPAEKHLIDPSQLNLFPVRTIGPTGTTSGRRQSGESSRAARSIRSMYSTKSTRSIRSKFALTNAEVLATSGPLPTTERVTEAQVVPKVSKSESGSESESGFEEGGAKKEKEKKPDGMTKEDKEQKGDVKNKEAAGDPENGCVICLDEFEPGDNVRVLPCHHEYHCECIDPWLTIKSATCPLCKHDCSNDVPSLSSPAPPPLQYEPPTFYSYFFTRRAHTFNNTTSINTTDQTFSRSFGPTISADRAEEYSRSWMARSLPRNMRRQIQRATQPQETIIELPTRMASAPPPLTTTAPALEAGRQIESDTSPSQPTTSRPWYSFPRYRRS</sequence>
<dbReference type="RefSeq" id="XP_018295025.1">
    <property type="nucleotide sequence ID" value="XM_018439164.1"/>
</dbReference>
<dbReference type="GO" id="GO:0016020">
    <property type="term" value="C:membrane"/>
    <property type="evidence" value="ECO:0007669"/>
    <property type="project" value="UniProtKB-SubCell"/>
</dbReference>
<dbReference type="InterPro" id="IPR046450">
    <property type="entry name" value="PA_dom_sf"/>
</dbReference>
<dbReference type="InParanoid" id="A0A162XWY1"/>
<keyword evidence="10 14" id="KW-1133">Transmembrane helix</keyword>
<feature type="transmembrane region" description="Helical" evidence="14">
    <location>
        <begin position="204"/>
        <end position="225"/>
    </location>
</feature>
<evidence type="ECO:0000313" key="18">
    <source>
        <dbReference type="Proteomes" id="UP000077315"/>
    </source>
</evidence>
<keyword evidence="5 14" id="KW-0812">Transmembrane</keyword>
<reference evidence="18" key="1">
    <citation type="submission" date="2015-06" db="EMBL/GenBank/DDBJ databases">
        <title>Expansion of signal transduction pathways in fungi by whole-genome duplication.</title>
        <authorList>
            <consortium name="DOE Joint Genome Institute"/>
            <person name="Corrochano L.M."/>
            <person name="Kuo A."/>
            <person name="Marcet-Houben M."/>
            <person name="Polaino S."/>
            <person name="Salamov A."/>
            <person name="Villalobos J.M."/>
            <person name="Alvarez M.I."/>
            <person name="Avalos J."/>
            <person name="Benito E.P."/>
            <person name="Benoit I."/>
            <person name="Burger G."/>
            <person name="Camino L.P."/>
            <person name="Canovas D."/>
            <person name="Cerda-Olmedo E."/>
            <person name="Cheng J.-F."/>
            <person name="Dominguez A."/>
            <person name="Elias M."/>
            <person name="Eslava A.P."/>
            <person name="Glaser F."/>
            <person name="Grimwood J."/>
            <person name="Gutierrez G."/>
            <person name="Heitman J."/>
            <person name="Henrissat B."/>
            <person name="Iturriaga E.A."/>
            <person name="Lang B.F."/>
            <person name="Lavin J.L."/>
            <person name="Lee S."/>
            <person name="Li W."/>
            <person name="Lindquist E."/>
            <person name="Lopez-Garcia S."/>
            <person name="Luque E.M."/>
            <person name="Marcos A.T."/>
            <person name="Martin J."/>
            <person name="McCluskey K."/>
            <person name="Medina H.R."/>
            <person name="Miralles-Duran A."/>
            <person name="Miyazaki A."/>
            <person name="Munoz-Torres E."/>
            <person name="Oguiza J.A."/>
            <person name="Ohm R."/>
            <person name="Olmedo M."/>
            <person name="Orejas M."/>
            <person name="Ortiz-Castellanos L."/>
            <person name="Pisabarro A.G."/>
            <person name="Rodriguez-Romero J."/>
            <person name="Ruiz-Herrera J."/>
            <person name="Ruiz-Vazquez R."/>
            <person name="Sanz C."/>
            <person name="Schackwitz W."/>
            <person name="Schmutz J."/>
            <person name="Shahriari M."/>
            <person name="Shelest E."/>
            <person name="Silva-Franco F."/>
            <person name="Soanes D."/>
            <person name="Syed K."/>
            <person name="Tagua V.G."/>
            <person name="Talbot N.J."/>
            <person name="Thon M."/>
            <person name="De vries R.P."/>
            <person name="Wiebenga A."/>
            <person name="Yadav J.S."/>
            <person name="Braun E.L."/>
            <person name="Baker S."/>
            <person name="Garre V."/>
            <person name="Horwitz B."/>
            <person name="Torres-Martinez S."/>
            <person name="Idnurm A."/>
            <person name="Herrera-Estrella A."/>
            <person name="Gabaldon T."/>
            <person name="Grigoriev I.V."/>
        </authorList>
    </citation>
    <scope>NUCLEOTIDE SEQUENCE [LARGE SCALE GENOMIC DNA]</scope>
    <source>
        <strain evidence="18">NRRL 1555(-)</strain>
    </source>
</reference>
<feature type="signal peptide" evidence="15">
    <location>
        <begin position="1"/>
        <end position="18"/>
    </location>
</feature>
<dbReference type="InterPro" id="IPR003137">
    <property type="entry name" value="PA_domain"/>
</dbReference>
<feature type="region of interest" description="Disordered" evidence="13">
    <location>
        <begin position="267"/>
        <end position="297"/>
    </location>
</feature>
<dbReference type="InterPro" id="IPR013083">
    <property type="entry name" value="Znf_RING/FYVE/PHD"/>
</dbReference>
<evidence type="ECO:0000256" key="15">
    <source>
        <dbReference type="SAM" id="SignalP"/>
    </source>
</evidence>
<keyword evidence="4" id="KW-0808">Transferase</keyword>